<evidence type="ECO:0000313" key="4">
    <source>
        <dbReference type="Proteomes" id="UP000284842"/>
    </source>
</evidence>
<dbReference type="OrthoDB" id="3052647at2759"/>
<reference evidence="3 4" key="1">
    <citation type="journal article" date="2018" name="Evol. Lett.">
        <title>Horizontal gene cluster transfer increased hallucinogenic mushroom diversity.</title>
        <authorList>
            <person name="Reynolds H.T."/>
            <person name="Vijayakumar V."/>
            <person name="Gluck-Thaler E."/>
            <person name="Korotkin H.B."/>
            <person name="Matheny P.B."/>
            <person name="Slot J.C."/>
        </authorList>
    </citation>
    <scope>NUCLEOTIDE SEQUENCE [LARGE SCALE GENOMIC DNA]</scope>
    <source>
        <strain evidence="3 4">2629</strain>
    </source>
</reference>
<feature type="region of interest" description="Disordered" evidence="1">
    <location>
        <begin position="396"/>
        <end position="442"/>
    </location>
</feature>
<comment type="caution">
    <text evidence="3">The sequence shown here is derived from an EMBL/GenBank/DDBJ whole genome shotgun (WGS) entry which is preliminary data.</text>
</comment>
<dbReference type="EMBL" id="NHTK01001362">
    <property type="protein sequence ID" value="PPQ99342.1"/>
    <property type="molecule type" value="Genomic_DNA"/>
</dbReference>
<keyword evidence="2" id="KW-1133">Transmembrane helix</keyword>
<sequence>MTFVDNYLQVVVPNQSSELRYEGDWISSTHDKALSGAVVTLPEGGKGSILYEIRGTTNILVHGILQDFTLATDENPNFKLSYEISPHDPTVLYSTFGGRFNSTSGWSLELHYLASINGLHPEKIYTLNITLEALGPPMVWFDALLFNPKPARNIDNALMLLDDDHLMIHYDSDWTIHIGGVHATSASGSKMSLDFDGISIKVYTLWNTHSRLSNATENSSASWIVDDSEPQTFVVPAPGPADVGDRLKYCQRLLFEVSGLSPGTHRLDIMHHGTDATWPLMLSKIIVQNAPVNQTSAGGNSRANITRNDNLKGITIIAIAVSISCMVLVVCAVCFIWYRKRRIATQKTKQAKTSEDVDRQSTLHRPYDSSASEPEVKGRPALSLISTSLNRYPHEPMSPLVISKDGPPVIVQGSPSPDTPPPYSSTSPLSTASLDASMGRVV</sequence>
<evidence type="ECO:0000256" key="1">
    <source>
        <dbReference type="SAM" id="MobiDB-lite"/>
    </source>
</evidence>
<feature type="region of interest" description="Disordered" evidence="1">
    <location>
        <begin position="347"/>
        <end position="380"/>
    </location>
</feature>
<keyword evidence="2" id="KW-0472">Membrane</keyword>
<organism evidence="3 4">
    <name type="scientific">Panaeolus cyanescens</name>
    <dbReference type="NCBI Taxonomy" id="181874"/>
    <lineage>
        <taxon>Eukaryota</taxon>
        <taxon>Fungi</taxon>
        <taxon>Dikarya</taxon>
        <taxon>Basidiomycota</taxon>
        <taxon>Agaricomycotina</taxon>
        <taxon>Agaricomycetes</taxon>
        <taxon>Agaricomycetidae</taxon>
        <taxon>Agaricales</taxon>
        <taxon>Agaricineae</taxon>
        <taxon>Galeropsidaceae</taxon>
        <taxon>Panaeolus</taxon>
    </lineage>
</organism>
<evidence type="ECO:0000313" key="3">
    <source>
        <dbReference type="EMBL" id="PPQ99342.1"/>
    </source>
</evidence>
<dbReference type="InParanoid" id="A0A409Y8C4"/>
<feature type="compositionally biased region" description="Basic and acidic residues" evidence="1">
    <location>
        <begin position="352"/>
        <end position="367"/>
    </location>
</feature>
<evidence type="ECO:0000256" key="2">
    <source>
        <dbReference type="SAM" id="Phobius"/>
    </source>
</evidence>
<protein>
    <submittedName>
        <fullName evidence="3">Uncharacterized protein</fullName>
    </submittedName>
</protein>
<proteinExistence type="predicted"/>
<keyword evidence="2" id="KW-0812">Transmembrane</keyword>
<gene>
    <name evidence="3" type="ORF">CVT24_009156</name>
</gene>
<keyword evidence="4" id="KW-1185">Reference proteome</keyword>
<accession>A0A409Y8C4</accession>
<feature type="compositionally biased region" description="Low complexity" evidence="1">
    <location>
        <begin position="424"/>
        <end position="442"/>
    </location>
</feature>
<name>A0A409Y8C4_9AGAR</name>
<dbReference type="AlphaFoldDB" id="A0A409Y8C4"/>
<dbReference type="Proteomes" id="UP000284842">
    <property type="component" value="Unassembled WGS sequence"/>
</dbReference>
<feature type="transmembrane region" description="Helical" evidence="2">
    <location>
        <begin position="314"/>
        <end position="338"/>
    </location>
</feature>
<dbReference type="Gene3D" id="2.60.120.260">
    <property type="entry name" value="Galactose-binding domain-like"/>
    <property type="match status" value="1"/>
</dbReference>